<dbReference type="Gene3D" id="1.10.260.40">
    <property type="entry name" value="lambda repressor-like DNA-binding domains"/>
    <property type="match status" value="1"/>
</dbReference>
<comment type="caution">
    <text evidence="1">The sequence shown here is derived from an EMBL/GenBank/DDBJ whole genome shotgun (WGS) entry which is preliminary data.</text>
</comment>
<dbReference type="Proteomes" id="UP000545037">
    <property type="component" value="Unassembled WGS sequence"/>
</dbReference>
<organism evidence="1 2">
    <name type="scientific">Brevundimonas variabilis</name>
    <dbReference type="NCBI Taxonomy" id="74312"/>
    <lineage>
        <taxon>Bacteria</taxon>
        <taxon>Pseudomonadati</taxon>
        <taxon>Pseudomonadota</taxon>
        <taxon>Alphaproteobacteria</taxon>
        <taxon>Caulobacterales</taxon>
        <taxon>Caulobacteraceae</taxon>
        <taxon>Brevundimonas</taxon>
    </lineage>
</organism>
<gene>
    <name evidence="1" type="ORF">GGR13_002670</name>
</gene>
<dbReference type="SUPFAM" id="SSF47413">
    <property type="entry name" value="lambda repressor-like DNA-binding domains"/>
    <property type="match status" value="1"/>
</dbReference>
<reference evidence="1 2" key="1">
    <citation type="submission" date="2020-08" db="EMBL/GenBank/DDBJ databases">
        <title>Genomic Encyclopedia of Type Strains, Phase IV (KMG-IV): sequencing the most valuable type-strain genomes for metagenomic binning, comparative biology and taxonomic classification.</title>
        <authorList>
            <person name="Goeker M."/>
        </authorList>
    </citation>
    <scope>NUCLEOTIDE SEQUENCE [LARGE SCALE GENOMIC DNA]</scope>
    <source>
        <strain evidence="1 2">DSM 4737</strain>
    </source>
</reference>
<dbReference type="EMBL" id="JACHOR010000004">
    <property type="protein sequence ID" value="MBB5747063.1"/>
    <property type="molecule type" value="Genomic_DNA"/>
</dbReference>
<protein>
    <submittedName>
        <fullName evidence="1">Transcriptional regulator with XRE-family HTH domain</fullName>
    </submittedName>
</protein>
<proteinExistence type="predicted"/>
<keyword evidence="2" id="KW-1185">Reference proteome</keyword>
<dbReference type="AlphaFoldDB" id="A0A7W9CKF6"/>
<dbReference type="InterPro" id="IPR010982">
    <property type="entry name" value="Lambda_DNA-bd_dom_sf"/>
</dbReference>
<evidence type="ECO:0000313" key="1">
    <source>
        <dbReference type="EMBL" id="MBB5747063.1"/>
    </source>
</evidence>
<evidence type="ECO:0000313" key="2">
    <source>
        <dbReference type="Proteomes" id="UP000545037"/>
    </source>
</evidence>
<sequence length="86" mass="9389">MAGTKASCAHVDLQYDCEVGARIRPARLATRMTQTQLANAADVAFLQFQNTRRAPIARRLLAFVMDQSATTPDATLLSKTAPVRRA</sequence>
<name>A0A7W9CKF6_9CAUL</name>
<dbReference type="GO" id="GO:0003677">
    <property type="term" value="F:DNA binding"/>
    <property type="evidence" value="ECO:0007669"/>
    <property type="project" value="InterPro"/>
</dbReference>
<accession>A0A7W9CKF6</accession>